<dbReference type="InterPro" id="IPR050816">
    <property type="entry name" value="Flavin-dep_Halogenase_NPB"/>
</dbReference>
<gene>
    <name evidence="2" type="ORF">DP116_11515</name>
</gene>
<comment type="caution">
    <text evidence="2">The sequence shown here is derived from an EMBL/GenBank/DDBJ whole genome shotgun (WGS) entry which is preliminary data.</text>
</comment>
<dbReference type="Proteomes" id="UP000718564">
    <property type="component" value="Unassembled WGS sequence"/>
</dbReference>
<dbReference type="EMBL" id="QMEB01000073">
    <property type="protein sequence ID" value="NMG20049.1"/>
    <property type="molecule type" value="Genomic_DNA"/>
</dbReference>
<dbReference type="Pfam" id="PF12831">
    <property type="entry name" value="FAD_oxidored"/>
    <property type="match status" value="1"/>
</dbReference>
<comment type="similarity">
    <text evidence="1">Belongs to the flavin-dependent halogenase family. Bacterial tryptophan halogenase subfamily.</text>
</comment>
<dbReference type="PANTHER" id="PTHR43747">
    <property type="entry name" value="FAD-BINDING PROTEIN"/>
    <property type="match status" value="1"/>
</dbReference>
<dbReference type="Gene3D" id="3.30.9.100">
    <property type="match status" value="1"/>
</dbReference>
<dbReference type="PRINTS" id="PR00420">
    <property type="entry name" value="RNGMNOXGNASE"/>
</dbReference>
<keyword evidence="3" id="KW-1185">Reference proteome</keyword>
<sequence length="344" mass="38074">MLLGDVSNSDVLIIGSGPAGSAAAIACAQRGLRVILIEREQFPRSHPGETLHPGVEPLLKQLGMIEPVLDAGFLRHTGNWVQWEAQRHFVPFGEDDSGAWLGFQAWRADFDTILLNRARATGVEVLQPCQALRLLVDGDRVVGVETSLGTLRASKVVDATGSHHWLARQLQVQINYHSPRRIVYYGYACGECPVRDDAPAIIADSGGWTWTARVQPQLYQWTRLSLVDQKIPKDWLPDEFHGLKIHQKMQAADVTWRIVSQPAASGYFMVGDAAMVLDPASSHGVLKAIMSGIMAGHLLTAELLGGLSPAQAIHHYCQWIHNWFEHDVEKLSKLYAILPNSKNY</sequence>
<name>A0ABX1P6Q7_9CYAN</name>
<accession>A0ABX1P6Q7</accession>
<dbReference type="PANTHER" id="PTHR43747:SF1">
    <property type="entry name" value="SLR1998 PROTEIN"/>
    <property type="match status" value="1"/>
</dbReference>
<dbReference type="Gene3D" id="3.50.50.60">
    <property type="entry name" value="FAD/NAD(P)-binding domain"/>
    <property type="match status" value="1"/>
</dbReference>
<dbReference type="SUPFAM" id="SSF51905">
    <property type="entry name" value="FAD/NAD(P)-binding domain"/>
    <property type="match status" value="1"/>
</dbReference>
<evidence type="ECO:0000256" key="1">
    <source>
        <dbReference type="ARBA" id="ARBA00038396"/>
    </source>
</evidence>
<protein>
    <submittedName>
        <fullName evidence="2">FAD-dependent oxidoreductase</fullName>
    </submittedName>
</protein>
<proteinExistence type="inferred from homology"/>
<dbReference type="InterPro" id="IPR036188">
    <property type="entry name" value="FAD/NAD-bd_sf"/>
</dbReference>
<evidence type="ECO:0000313" key="3">
    <source>
        <dbReference type="Proteomes" id="UP000718564"/>
    </source>
</evidence>
<reference evidence="2 3" key="1">
    <citation type="submission" date="2018-06" db="EMBL/GenBank/DDBJ databases">
        <title>Comparative genomics of Brasilonema spp. strains.</title>
        <authorList>
            <person name="Alvarenga D.O."/>
            <person name="Fiore M.F."/>
            <person name="Varani A.M."/>
        </authorList>
    </citation>
    <scope>NUCLEOTIDE SEQUENCE [LARGE SCALE GENOMIC DNA]</scope>
    <source>
        <strain evidence="2 3">SPC951</strain>
    </source>
</reference>
<organism evidence="2 3">
    <name type="scientific">Brasilonema bromeliae SPC951</name>
    <dbReference type="NCBI Taxonomy" id="385972"/>
    <lineage>
        <taxon>Bacteria</taxon>
        <taxon>Bacillati</taxon>
        <taxon>Cyanobacteriota</taxon>
        <taxon>Cyanophyceae</taxon>
        <taxon>Nostocales</taxon>
        <taxon>Scytonemataceae</taxon>
        <taxon>Brasilonema</taxon>
        <taxon>Bromeliae group (in: Brasilonema)</taxon>
    </lineage>
</organism>
<evidence type="ECO:0000313" key="2">
    <source>
        <dbReference type="EMBL" id="NMG20049.1"/>
    </source>
</evidence>